<feature type="region of interest" description="Disordered" evidence="1">
    <location>
        <begin position="200"/>
        <end position="252"/>
    </location>
</feature>
<protein>
    <submittedName>
        <fullName evidence="2">Uncharacterized protein</fullName>
    </submittedName>
</protein>
<dbReference type="Proteomes" id="UP001519460">
    <property type="component" value="Unassembled WGS sequence"/>
</dbReference>
<accession>A0ABD0L712</accession>
<dbReference type="AlphaFoldDB" id="A0ABD0L712"/>
<feature type="compositionally biased region" description="Polar residues" evidence="1">
    <location>
        <begin position="200"/>
        <end position="224"/>
    </location>
</feature>
<dbReference type="EMBL" id="JACVVK020000078">
    <property type="protein sequence ID" value="KAK7495045.1"/>
    <property type="molecule type" value="Genomic_DNA"/>
</dbReference>
<feature type="region of interest" description="Disordered" evidence="1">
    <location>
        <begin position="42"/>
        <end position="62"/>
    </location>
</feature>
<keyword evidence="3" id="KW-1185">Reference proteome</keyword>
<organism evidence="2 3">
    <name type="scientific">Batillaria attramentaria</name>
    <dbReference type="NCBI Taxonomy" id="370345"/>
    <lineage>
        <taxon>Eukaryota</taxon>
        <taxon>Metazoa</taxon>
        <taxon>Spiralia</taxon>
        <taxon>Lophotrochozoa</taxon>
        <taxon>Mollusca</taxon>
        <taxon>Gastropoda</taxon>
        <taxon>Caenogastropoda</taxon>
        <taxon>Sorbeoconcha</taxon>
        <taxon>Cerithioidea</taxon>
        <taxon>Batillariidae</taxon>
        <taxon>Batillaria</taxon>
    </lineage>
</organism>
<sequence length="320" mass="36164">MIADRCPLQALTKIGQRRNQWDPEGRGRKLPGSEAALVQSGTTFGKAPPSFNRDKAKTKKNQYRDYCSTQPVQLIYRDLTRVRERKTETERHNGKHAPCPMSSFPSSFCGRMHLSPNARQMQIAVIPPHSRLDCCWPDVCIRHRDSAPDQTKALSVRHSESSTGQRRFLSANPQTTATGSKNRVPIGCFLCETQTELGSKRVPNQTVSRQRHSSAGQPLFQSNPDLPHGPSRGRWHSVAVPDKTNPRRRGHLTDLTPMYLDRLIFSLVNPNQREDLQCTSEDAADPTDKDLCIETRAMHSMHCYQLLFIHVCAMYSTYGV</sequence>
<comment type="caution">
    <text evidence="2">The sequence shown here is derived from an EMBL/GenBank/DDBJ whole genome shotgun (WGS) entry which is preliminary data.</text>
</comment>
<evidence type="ECO:0000256" key="1">
    <source>
        <dbReference type="SAM" id="MobiDB-lite"/>
    </source>
</evidence>
<name>A0ABD0L712_9CAEN</name>
<evidence type="ECO:0000313" key="2">
    <source>
        <dbReference type="EMBL" id="KAK7495045.1"/>
    </source>
</evidence>
<gene>
    <name evidence="2" type="ORF">BaRGS_00013685</name>
</gene>
<reference evidence="2 3" key="1">
    <citation type="journal article" date="2023" name="Sci. Data">
        <title>Genome assembly of the Korean intertidal mud-creeper Batillaria attramentaria.</title>
        <authorList>
            <person name="Patra A.K."/>
            <person name="Ho P.T."/>
            <person name="Jun S."/>
            <person name="Lee S.J."/>
            <person name="Kim Y."/>
            <person name="Won Y.J."/>
        </authorList>
    </citation>
    <scope>NUCLEOTIDE SEQUENCE [LARGE SCALE GENOMIC DNA]</scope>
    <source>
        <strain evidence="2">Wonlab-2016</strain>
    </source>
</reference>
<feature type="region of interest" description="Disordered" evidence="1">
    <location>
        <begin position="148"/>
        <end position="179"/>
    </location>
</feature>
<feature type="compositionally biased region" description="Polar residues" evidence="1">
    <location>
        <begin position="161"/>
        <end position="179"/>
    </location>
</feature>
<proteinExistence type="predicted"/>
<evidence type="ECO:0000313" key="3">
    <source>
        <dbReference type="Proteomes" id="UP001519460"/>
    </source>
</evidence>